<organism evidence="1 2">
    <name type="scientific">Discina gigas</name>
    <dbReference type="NCBI Taxonomy" id="1032678"/>
    <lineage>
        <taxon>Eukaryota</taxon>
        <taxon>Fungi</taxon>
        <taxon>Dikarya</taxon>
        <taxon>Ascomycota</taxon>
        <taxon>Pezizomycotina</taxon>
        <taxon>Pezizomycetes</taxon>
        <taxon>Pezizales</taxon>
        <taxon>Discinaceae</taxon>
        <taxon>Discina</taxon>
    </lineage>
</organism>
<dbReference type="EMBL" id="JBBBZM010000089">
    <property type="protein sequence ID" value="KAL0634626.1"/>
    <property type="molecule type" value="Genomic_DNA"/>
</dbReference>
<dbReference type="InterPro" id="IPR032675">
    <property type="entry name" value="LRR_dom_sf"/>
</dbReference>
<dbReference type="Proteomes" id="UP001447188">
    <property type="component" value="Unassembled WGS sequence"/>
</dbReference>
<name>A0ABR3GF66_9PEZI</name>
<accession>A0ABR3GF66</accession>
<comment type="caution">
    <text evidence="1">The sequence shown here is derived from an EMBL/GenBank/DDBJ whole genome shotgun (WGS) entry which is preliminary data.</text>
</comment>
<gene>
    <name evidence="1" type="ORF">Q9L58_006419</name>
</gene>
<dbReference type="Gene3D" id="3.80.10.10">
    <property type="entry name" value="Ribonuclease Inhibitor"/>
    <property type="match status" value="1"/>
</dbReference>
<evidence type="ECO:0000313" key="1">
    <source>
        <dbReference type="EMBL" id="KAL0634626.1"/>
    </source>
</evidence>
<evidence type="ECO:0008006" key="3">
    <source>
        <dbReference type="Google" id="ProtNLM"/>
    </source>
</evidence>
<protein>
    <recommendedName>
        <fullName evidence="3">F-box domain-containing protein</fullName>
    </recommendedName>
</protein>
<evidence type="ECO:0000313" key="2">
    <source>
        <dbReference type="Proteomes" id="UP001447188"/>
    </source>
</evidence>
<keyword evidence="2" id="KW-1185">Reference proteome</keyword>
<dbReference type="SUPFAM" id="SSF52047">
    <property type="entry name" value="RNI-like"/>
    <property type="match status" value="1"/>
</dbReference>
<sequence length="663" mass="75686">MPLKRNLSSKIDKHPEKKRIHDHQTLARLCFVSRAFYIQFTPTLYDTVSLSASSFPKIRKFLRVVQPLMTIAQKFQLGSISDYIGQEVEWPSDVDENQKPINCSYVHTMRIGAFHPGENHEEVMMMYLKYAIANCENLRTLLWSENALRLSYSVARTILSLKHLTHLKIYLDNEFPSQPTKLLTQLHPLECLEVSTTFKVEDWHSVPWVPPGVPPERDDTALHTLRAILRTSQKTLKHLVLDDRYAKSIGFRGPKEYAKCHVSGMEVARRLFGGMKQKPVEPIFGTDYAASIPWETVMKLEKLETFVLHGFNIDVVALEVLVEVIDFSKITRLELANGTTGIEQLLRALTKTFGTAGSRLKSLSLEVSNPNLSSGPLVELLLSFQGLEELHIAGHYEGRNPSTFQQSFFQALAIHGGTLRSLNLHFEGLPHLTVGIPQMNAEAAHQLLVSCPLLEDIAFRPDWDDWPSLRDVLPHFRHLTHLLLRSTPPVQLGSWPEHWSTGFSGSVDFEPIRPVVIENPSCTPFSTDLLNAYLRDSSAQTVPNFDWDKHYKLRQFGFGTMPLWIPVVKPGRVWEWDWVNAPHRGQGAMMVWEVAGEIVEVKKKRSRKRQISAIGTVDVGGRKVMYKFLKGEKGALSKEVDEFFGKRYWGWEEWEKTMPEYSP</sequence>
<proteinExistence type="predicted"/>
<reference evidence="1 2" key="1">
    <citation type="submission" date="2024-02" db="EMBL/GenBank/DDBJ databases">
        <title>Discinaceae phylogenomics.</title>
        <authorList>
            <person name="Dirks A.C."/>
            <person name="James T.Y."/>
        </authorList>
    </citation>
    <scope>NUCLEOTIDE SEQUENCE [LARGE SCALE GENOMIC DNA]</scope>
    <source>
        <strain evidence="1 2">ACD0624</strain>
    </source>
</reference>